<dbReference type="Pfam" id="PF13481">
    <property type="entry name" value="AAA_25"/>
    <property type="match status" value="1"/>
</dbReference>
<dbReference type="InterPro" id="IPR036390">
    <property type="entry name" value="WH_DNA-bd_sf"/>
</dbReference>
<evidence type="ECO:0000259" key="2">
    <source>
        <dbReference type="Pfam" id="PF09339"/>
    </source>
</evidence>
<proteinExistence type="predicted"/>
<accession>A0A7Z0QJU6</accession>
<feature type="domain" description="HTH iclR-type" evidence="2">
    <location>
        <begin position="316"/>
        <end position="358"/>
    </location>
</feature>
<name>A0A7Z0QJU6_9BRAD</name>
<dbReference type="GO" id="GO:0006355">
    <property type="term" value="P:regulation of DNA-templated transcription"/>
    <property type="evidence" value="ECO:0007669"/>
    <property type="project" value="InterPro"/>
</dbReference>
<gene>
    <name evidence="4" type="ORF">G6321_00026320</name>
    <name evidence="3" type="ORF">G6321_41915</name>
</gene>
<dbReference type="Gene3D" id="3.40.50.300">
    <property type="entry name" value="P-loop containing nucleotide triphosphate hydrolases"/>
    <property type="match status" value="1"/>
</dbReference>
<dbReference type="Gene3D" id="1.10.10.10">
    <property type="entry name" value="Winged helix-like DNA-binding domain superfamily/Winged helix DNA-binding domain"/>
    <property type="match status" value="1"/>
</dbReference>
<dbReference type="EMBL" id="CP088280">
    <property type="protein sequence ID" value="UGX98444.1"/>
    <property type="molecule type" value="Genomic_DNA"/>
</dbReference>
<reference evidence="4 5" key="1">
    <citation type="journal article" date="2017" name="Syst. Appl. Microbiol.">
        <title>Soybeans inoculated with root zone soils of Canadian native legumes harbour diverse and novel Bradyrhizobium spp. that possess agricultural potential.</title>
        <authorList>
            <person name="Bromfield E.S.P."/>
            <person name="Cloutier S."/>
            <person name="Tambong J.T."/>
            <person name="Tran Thi T.V."/>
        </authorList>
    </citation>
    <scope>NUCLEOTIDE SEQUENCE [LARGE SCALE GENOMIC DNA]</scope>
    <source>
        <strain evidence="4 5">323S2</strain>
    </source>
</reference>
<evidence type="ECO:0000256" key="1">
    <source>
        <dbReference type="SAM" id="MobiDB-lite"/>
    </source>
</evidence>
<evidence type="ECO:0000313" key="3">
    <source>
        <dbReference type="EMBL" id="NYY94725.1"/>
    </source>
</evidence>
<evidence type="ECO:0000313" key="4">
    <source>
        <dbReference type="EMBL" id="UGX98444.1"/>
    </source>
</evidence>
<dbReference type="RefSeq" id="WP_166341220.1">
    <property type="nucleotide sequence ID" value="NZ_CP088280.1"/>
</dbReference>
<dbReference type="AlphaFoldDB" id="A0A7Z0QJU6"/>
<dbReference type="InterPro" id="IPR005471">
    <property type="entry name" value="Tscrpt_reg_IclR_N"/>
</dbReference>
<dbReference type="InterPro" id="IPR036388">
    <property type="entry name" value="WH-like_DNA-bd_sf"/>
</dbReference>
<dbReference type="SUPFAM" id="SSF52540">
    <property type="entry name" value="P-loop containing nucleoside triphosphate hydrolases"/>
    <property type="match status" value="1"/>
</dbReference>
<organism evidence="3">
    <name type="scientific">Bradyrhizobium barranii subsp. barranii</name>
    <dbReference type="NCBI Taxonomy" id="2823807"/>
    <lineage>
        <taxon>Bacteria</taxon>
        <taxon>Pseudomonadati</taxon>
        <taxon>Pseudomonadota</taxon>
        <taxon>Alphaproteobacteria</taxon>
        <taxon>Hyphomicrobiales</taxon>
        <taxon>Nitrobacteraceae</taxon>
        <taxon>Bradyrhizobium</taxon>
        <taxon>Bradyrhizobium barranii</taxon>
    </lineage>
</organism>
<feature type="region of interest" description="Disordered" evidence="1">
    <location>
        <begin position="1"/>
        <end position="29"/>
    </location>
</feature>
<dbReference type="EMBL" id="JACBFH010000001">
    <property type="protein sequence ID" value="NYY94725.1"/>
    <property type="molecule type" value="Genomic_DNA"/>
</dbReference>
<protein>
    <submittedName>
        <fullName evidence="3">AAA family ATPase</fullName>
    </submittedName>
</protein>
<reference evidence="3" key="2">
    <citation type="submission" date="2020-06" db="EMBL/GenBank/DDBJ databases">
        <title>Whole Genome Sequence of Bradyrhizobium sp. Strain 323S2.</title>
        <authorList>
            <person name="Bromfield E.S.P."/>
        </authorList>
    </citation>
    <scope>NUCLEOTIDE SEQUENCE [LARGE SCALE GENOMIC DNA]</scope>
    <source>
        <strain evidence="3">323S2</strain>
    </source>
</reference>
<dbReference type="InterPro" id="IPR027417">
    <property type="entry name" value="P-loop_NTPase"/>
</dbReference>
<reference evidence="4 5" key="3">
    <citation type="journal article" date="2022" name="Int. J. Syst. Evol. Microbiol.">
        <title>Strains of Bradyrhizobium barranii sp. nov. associated with legumes native to Canada are symbionts of soybeans and belong to different subspecies (subsp. barranii subsp. nov. and subsp. apii subsp. nov.) and symbiovars (sv. glycinearum and sv. septentrionale).</title>
        <authorList>
            <person name="Bromfield E.S.P."/>
            <person name="Cloutier S."/>
            <person name="Wasai-Hara S."/>
            <person name="Minamisawa K."/>
        </authorList>
    </citation>
    <scope>NUCLEOTIDE SEQUENCE [LARGE SCALE GENOMIC DNA]</scope>
    <source>
        <strain evidence="4 5">323S2</strain>
    </source>
</reference>
<dbReference type="Pfam" id="PF09339">
    <property type="entry name" value="HTH_IclR"/>
    <property type="match status" value="1"/>
</dbReference>
<sequence>MKYENHFEADIPAPDPNDPFPHTHPGTDDARYKAYLQETEWRRENRELDAKIVSVDAQPPPKPSKFRRTNTNDIMARDYPAIKWVVPGYISEGFLVLAGRQKLGKTWLAIDMALAVATGGVAVGSIDCEQGNVLYIDMENGPRRIQSRIKALYPDHRNLPDLAKLEWVTEAPQLGAGLIEELEGWRTSVPNPRFVIIDVLQRIKPAGSMARNAYENDYSAWAPLQEWATRQGIAVLGLHHTKKGGADDPLEALSGSNGLSACADTTLVLDSGQNGKTLYVRGRDVEEKETALLFAGGAWSIIGEAAEVRRSDERAQIIAALQDHGEPMTPAEIVAATGKPRVSIQRLLSKMAKAGEVHKVGKGRYWVEPLPPGNSGHTGNSKTFDPDIATEFDDEGVTGADDTGNSDTLAGKPGGGIFSRNLGPRPVRQIGETSHRHKCAHCMKRGETVELKHGFAETHVHQHCIDAWIVDYDERNKSDEG</sequence>
<dbReference type="SUPFAM" id="SSF46785">
    <property type="entry name" value="Winged helix' DNA-binding domain"/>
    <property type="match status" value="1"/>
</dbReference>
<evidence type="ECO:0000313" key="5">
    <source>
        <dbReference type="Proteomes" id="UP000564836"/>
    </source>
</evidence>
<dbReference type="CDD" id="cd00090">
    <property type="entry name" value="HTH_ARSR"/>
    <property type="match status" value="1"/>
</dbReference>
<feature type="region of interest" description="Disordered" evidence="1">
    <location>
        <begin position="396"/>
        <end position="425"/>
    </location>
</feature>
<dbReference type="Proteomes" id="UP000564836">
    <property type="component" value="Chromosome"/>
</dbReference>
<dbReference type="GO" id="GO:0003677">
    <property type="term" value="F:DNA binding"/>
    <property type="evidence" value="ECO:0007669"/>
    <property type="project" value="InterPro"/>
</dbReference>
<dbReference type="InterPro" id="IPR011991">
    <property type="entry name" value="ArsR-like_HTH"/>
</dbReference>